<reference evidence="2" key="1">
    <citation type="submission" date="2010-03" db="EMBL/GenBank/DDBJ databases">
        <title>Complete sequence of Mobiluncus curtisii ATCC 43063.</title>
        <authorList>
            <person name="Muzny D."/>
            <person name="Qin X."/>
            <person name="Deng J."/>
            <person name="Jiang H."/>
            <person name="Liu Y."/>
            <person name="Qu J."/>
            <person name="Song X.-Z."/>
            <person name="Zhang L."/>
            <person name="Thornton R."/>
            <person name="Coyle M."/>
            <person name="Francisco L."/>
            <person name="Jackson L."/>
            <person name="Javaid M."/>
            <person name="Korchina V."/>
            <person name="Kovar C."/>
            <person name="Mata R."/>
            <person name="Mathew T."/>
            <person name="Ngo R."/>
            <person name="Nguyen L."/>
            <person name="Nguyen N."/>
            <person name="Okwuonu G."/>
            <person name="Ongeri F."/>
            <person name="Pham C."/>
            <person name="Simmons D."/>
            <person name="Wilczek-Boney K."/>
            <person name="Hale W."/>
            <person name="Jakkamsetti A."/>
            <person name="Pham P."/>
            <person name="Ruth R."/>
            <person name="San Lucas F."/>
            <person name="Warren J."/>
            <person name="Zhang J."/>
            <person name="Zhao Z."/>
            <person name="Zhou C."/>
            <person name="Zhu D."/>
            <person name="Lee S."/>
            <person name="Bess C."/>
            <person name="Blankenburg K."/>
            <person name="Forbes L."/>
            <person name="Fu Q."/>
            <person name="Gubbala S."/>
            <person name="Hirani K."/>
            <person name="Jayaseelan J.C."/>
            <person name="Lara F."/>
            <person name="Munidasa M."/>
            <person name="Palculict T."/>
            <person name="Patil S."/>
            <person name="Pu L.-L."/>
            <person name="Saada N."/>
            <person name="Tang L."/>
            <person name="Weissenberger G."/>
            <person name="Zhu Y."/>
            <person name="Hemphill L."/>
            <person name="Shang Y."/>
            <person name="Youmans B."/>
            <person name="Ayvaz T."/>
            <person name="Ross M."/>
            <person name="Santibanez J."/>
            <person name="Aqrawi P."/>
            <person name="Gross S."/>
            <person name="Joshi V."/>
            <person name="Fowler G."/>
            <person name="Nazareth L."/>
            <person name="Reid J."/>
            <person name="Worley K."/>
            <person name="Petrosino J."/>
            <person name="Highlander S."/>
            <person name="Gibbs R."/>
            <person name="Gibbs R."/>
        </authorList>
    </citation>
    <scope>NUCLEOTIDE SEQUENCE [LARGE SCALE GENOMIC DNA]</scope>
    <source>
        <strain evidence="2">ATCC 43063 / DSM 2711 / V125</strain>
    </source>
</reference>
<protein>
    <submittedName>
        <fullName evidence="1">Uncharacterized protein</fullName>
    </submittedName>
</protein>
<organism evidence="1 2">
    <name type="scientific">Mobiluncus curtisii (strain ATCC 43063 / DSM 2711 / V125)</name>
    <name type="common">Falcivibrio vaginalis</name>
    <dbReference type="NCBI Taxonomy" id="548479"/>
    <lineage>
        <taxon>Bacteria</taxon>
        <taxon>Bacillati</taxon>
        <taxon>Actinomycetota</taxon>
        <taxon>Actinomycetes</taxon>
        <taxon>Actinomycetales</taxon>
        <taxon>Actinomycetaceae</taxon>
        <taxon>Mobiluncus</taxon>
    </lineage>
</organism>
<gene>
    <name evidence="1" type="ordered locus">HMPREF0573_11151</name>
</gene>
<proteinExistence type="predicted"/>
<keyword evidence="2" id="KW-1185">Reference proteome</keyword>
<name>D6ZL71_MOBCV</name>
<dbReference type="STRING" id="548479.HMPREF0573_11151"/>
<evidence type="ECO:0000313" key="1">
    <source>
        <dbReference type="EMBL" id="ADI67470.1"/>
    </source>
</evidence>
<evidence type="ECO:0000313" key="2">
    <source>
        <dbReference type="Proteomes" id="UP000006742"/>
    </source>
</evidence>
<accession>D6ZL71</accession>
<dbReference type="KEGG" id="mcu:HMPREF0573_11151"/>
<dbReference type="Proteomes" id="UP000006742">
    <property type="component" value="Chromosome"/>
</dbReference>
<dbReference type="EMBL" id="CP001992">
    <property type="protein sequence ID" value="ADI67470.1"/>
    <property type="molecule type" value="Genomic_DNA"/>
</dbReference>
<dbReference type="AlphaFoldDB" id="D6ZL71"/>
<sequence>MRSFQRLRWGGSIVHKGGEAVVPTTHLSAWGHAAPTPPPAGVIACFRAAPGWLHC</sequence>
<dbReference type="HOGENOM" id="CLU_3027320_0_0_11"/>